<evidence type="ECO:0008006" key="3">
    <source>
        <dbReference type="Google" id="ProtNLM"/>
    </source>
</evidence>
<proteinExistence type="predicted"/>
<dbReference type="EMBL" id="JAYGJQ010000001">
    <property type="protein sequence ID" value="MEA9355096.1"/>
    <property type="molecule type" value="Genomic_DNA"/>
</dbReference>
<evidence type="ECO:0000313" key="1">
    <source>
        <dbReference type="EMBL" id="MEA9355096.1"/>
    </source>
</evidence>
<comment type="caution">
    <text evidence="1">The sequence shown here is derived from an EMBL/GenBank/DDBJ whole genome shotgun (WGS) entry which is preliminary data.</text>
</comment>
<dbReference type="RefSeq" id="WP_323574585.1">
    <property type="nucleotide sequence ID" value="NZ_JAYGJQ010000001.1"/>
</dbReference>
<protein>
    <recommendedName>
        <fullName evidence="3">Lipoprotein</fullName>
    </recommendedName>
</protein>
<sequence>MIKVLFLISLVALTSCGTLEDRRREDFYNSSPAGFTEVITAKRLSKLKPIQIIRLLKKNCCDAIMVEPSAITSWTEEDMADIKPMLGDESFVAPVASTSGTYSCRGPRYMSTVDREVQHLMRAFKEKTYPLAQCSTLDLKIDAKE</sequence>
<reference evidence="1 2" key="1">
    <citation type="submission" date="2023-11" db="EMBL/GenBank/DDBJ databases">
        <title>A Novel Polar Bacteriovorax (B. antarcticus) Isolated from the Biocrust in Antarctica.</title>
        <authorList>
            <person name="Mun W."/>
            <person name="Choi S.Y."/>
            <person name="Mitchell R.J."/>
        </authorList>
    </citation>
    <scope>NUCLEOTIDE SEQUENCE [LARGE SCALE GENOMIC DNA]</scope>
    <source>
        <strain evidence="1 2">PP10</strain>
    </source>
</reference>
<gene>
    <name evidence="1" type="ORF">SHI21_02735</name>
</gene>
<accession>A0ABU5VQ16</accession>
<organism evidence="1 2">
    <name type="scientific">Bacteriovorax antarcticus</name>
    <dbReference type="NCBI Taxonomy" id="3088717"/>
    <lineage>
        <taxon>Bacteria</taxon>
        <taxon>Pseudomonadati</taxon>
        <taxon>Bdellovibrionota</taxon>
        <taxon>Bacteriovoracia</taxon>
        <taxon>Bacteriovoracales</taxon>
        <taxon>Bacteriovoracaceae</taxon>
        <taxon>Bacteriovorax</taxon>
    </lineage>
</organism>
<name>A0ABU5VQ16_9BACT</name>
<evidence type="ECO:0000313" key="2">
    <source>
        <dbReference type="Proteomes" id="UP001302274"/>
    </source>
</evidence>
<dbReference type="Proteomes" id="UP001302274">
    <property type="component" value="Unassembled WGS sequence"/>
</dbReference>
<keyword evidence="2" id="KW-1185">Reference proteome</keyword>
<dbReference type="PROSITE" id="PS51257">
    <property type="entry name" value="PROKAR_LIPOPROTEIN"/>
    <property type="match status" value="1"/>
</dbReference>